<organism evidence="2 3">
    <name type="scientific">Carpinus fangiana</name>
    <dbReference type="NCBI Taxonomy" id="176857"/>
    <lineage>
        <taxon>Eukaryota</taxon>
        <taxon>Viridiplantae</taxon>
        <taxon>Streptophyta</taxon>
        <taxon>Embryophyta</taxon>
        <taxon>Tracheophyta</taxon>
        <taxon>Spermatophyta</taxon>
        <taxon>Magnoliopsida</taxon>
        <taxon>eudicotyledons</taxon>
        <taxon>Gunneridae</taxon>
        <taxon>Pentapetalae</taxon>
        <taxon>rosids</taxon>
        <taxon>fabids</taxon>
        <taxon>Fagales</taxon>
        <taxon>Betulaceae</taxon>
        <taxon>Carpinus</taxon>
    </lineage>
</organism>
<proteinExistence type="predicted"/>
<feature type="compositionally biased region" description="Low complexity" evidence="1">
    <location>
        <begin position="25"/>
        <end position="35"/>
    </location>
</feature>
<sequence>MDAGEGELESLEGDEVDDHDSNTTRSAASVGARWSASSRASIINDALQQLSGKPLAPFRFKLAARQRIPDRGSDSEILQEASYRACCCSLQQAVRWRRHCRDQPSTACRSPRHAGRGPPGQGRWISTLVSLTSLLEGISEVGPVIEGGTPTGGNSHGL</sequence>
<feature type="region of interest" description="Disordered" evidence="1">
    <location>
        <begin position="1"/>
        <end position="35"/>
    </location>
</feature>
<gene>
    <name evidence="2" type="ORF">FH972_021685</name>
</gene>
<evidence type="ECO:0000313" key="2">
    <source>
        <dbReference type="EMBL" id="KAB8338740.1"/>
    </source>
</evidence>
<dbReference type="Proteomes" id="UP000327013">
    <property type="component" value="Unassembled WGS sequence"/>
</dbReference>
<keyword evidence="3" id="KW-1185">Reference proteome</keyword>
<accession>A0A5N6KQE2</accession>
<name>A0A5N6KQE2_9ROSI</name>
<evidence type="ECO:0000256" key="1">
    <source>
        <dbReference type="SAM" id="MobiDB-lite"/>
    </source>
</evidence>
<protein>
    <submittedName>
        <fullName evidence="2">Uncharacterized protein</fullName>
    </submittedName>
</protein>
<dbReference type="EMBL" id="VIBQ01000010">
    <property type="protein sequence ID" value="KAB8338740.1"/>
    <property type="molecule type" value="Genomic_DNA"/>
</dbReference>
<feature type="compositionally biased region" description="Acidic residues" evidence="1">
    <location>
        <begin position="1"/>
        <end position="18"/>
    </location>
</feature>
<dbReference type="AlphaFoldDB" id="A0A5N6KQE2"/>
<evidence type="ECO:0000313" key="3">
    <source>
        <dbReference type="Proteomes" id="UP000327013"/>
    </source>
</evidence>
<feature type="region of interest" description="Disordered" evidence="1">
    <location>
        <begin position="102"/>
        <end position="122"/>
    </location>
</feature>
<reference evidence="2 3" key="1">
    <citation type="submission" date="2019-06" db="EMBL/GenBank/DDBJ databases">
        <title>A chromosomal-level reference genome of Carpinus fangiana (Coryloideae, Betulaceae).</title>
        <authorList>
            <person name="Yang X."/>
            <person name="Wang Z."/>
            <person name="Zhang L."/>
            <person name="Hao G."/>
            <person name="Liu J."/>
            <person name="Yang Y."/>
        </authorList>
    </citation>
    <scope>NUCLEOTIDE SEQUENCE [LARGE SCALE GENOMIC DNA]</scope>
    <source>
        <strain evidence="2">Cfa_2016G</strain>
        <tissue evidence="2">Leaf</tissue>
    </source>
</reference>
<comment type="caution">
    <text evidence="2">The sequence shown here is derived from an EMBL/GenBank/DDBJ whole genome shotgun (WGS) entry which is preliminary data.</text>
</comment>